<evidence type="ECO:0000313" key="8">
    <source>
        <dbReference type="Proteomes" id="UP001367676"/>
    </source>
</evidence>
<dbReference type="CDD" id="cd00143">
    <property type="entry name" value="PP2Cc"/>
    <property type="match status" value="1"/>
</dbReference>
<dbReference type="SMART" id="SM00369">
    <property type="entry name" value="LRR_TYP"/>
    <property type="match status" value="9"/>
</dbReference>
<feature type="domain" description="PH" evidence="5">
    <location>
        <begin position="118"/>
        <end position="215"/>
    </location>
</feature>
<keyword evidence="1" id="KW-0433">Leucine-rich repeat</keyword>
<sequence>MVLRSQNAVVFIRQQTGWVRIYLSPVENFSSVVYATDTTTIDEINKKIDVPEKFTIWVEYLRGKRFYRLQKTATPLQIQDEILQQLGYEDSSRRTRLGTDPSLANLVKFVVGPASNLGINQCGYLYVLKGLVIPQWKRRLGAIVHDKFFLYSCSDDEDSTDVDMISLSGGKVSSEKNSKFNKYVVRVVTYKQLFFGFENMWERNIWTSWLRRAVATETSLRKLDLSECGVEKIPKIILSTWTDLEELKLCKNQLNLEEPSLKLLLEAPKLRRLTLANTGIKSLPPCIIKLKKLEYLDLSQNFLTSLGDNILELTSLTELILDQNDLSDIPMLDELAKLRSLSAARNNLANDCFFIRKGMKSDNNVTHEKNQFVLRSNLSIVNLKANSLKGIIKLANYGNLTDLDVSENSIEQLDLSSLSNLKCINCSKNQLTDLKLNGSELITIAASNNKLKSLTVDPEPRSLQCLDVSYNELETLPEWVSKCKTLQTLTACHNRLTELPEDIFCNEDCALTTLKLSFNQLTVLPQIMRRVPIQRLYLENNSLVTLPRHFFIASSNLRILNVSKNCLKELPQIISKNEKLEQLYLTSNALTDITPLLSCVQLKKLHIAYNAISALPEGCVSAWPLINELVISGNSLCQIPDDVKKWLHLKILRAHSNLLVSSPSFVKNRALKILDLSYNYLEKIDLMSLIPKQLMYLDISGNTRLYVDSKQFHYYKNQRSINLVDVSGHNRNSLPFHPSSEETRNQELNLPWALGFSETSGKKERLYISQLRLPEFCNSEALIGIFDGMGNIDLPKLFVKIAPRILLEERTVKETVCDYMKYTMLSLHRELNDCYRQTEISSTLCHICRLKESQGNNQIRRYLLRIASVGETTTILCRNTGSLTLSHPTKQTSETRLLNSIIGSNFTWDPHVTEIVLQDHDQFLLLANKSLWNVMSIEEAVAEVRSLPSPVLAAKRLQDLAQGYGCHENLSIMVLRFHNFNLNQDLIRELKFNAMSNKENDAFCSCDQNKGVRSATIISEEDRSSPSGQSDKFSGSRYSQSAYSDGSRVKNYSYRKYFEPSSSKENLTEKNDIFVRDLYRNGSSLADGEESYSDKSGMHVSEERFRCWEYMLEQNTQMLFDKELDTLSRSFTKRSVPPRPDLWSPHAKSVSHLPDCVQNAPFLSKRFGSARSYHVPSRLDITRRSLSGGPNAAYFGSLQRLMPYHLEYNFSEIKEKFDNTVDSLEQDGRMHKYWDVATTEL</sequence>
<evidence type="ECO:0000259" key="6">
    <source>
        <dbReference type="PROSITE" id="PS51746"/>
    </source>
</evidence>
<evidence type="ECO:0000256" key="4">
    <source>
        <dbReference type="SAM" id="MobiDB-lite"/>
    </source>
</evidence>
<dbReference type="Gene3D" id="3.80.10.10">
    <property type="entry name" value="Ribonuclease Inhibitor"/>
    <property type="match status" value="4"/>
</dbReference>
<dbReference type="InterPro" id="IPR032675">
    <property type="entry name" value="LRR_dom_sf"/>
</dbReference>
<evidence type="ECO:0000313" key="7">
    <source>
        <dbReference type="EMBL" id="KAK7604174.1"/>
    </source>
</evidence>
<dbReference type="EMBL" id="JBBCAQ010000004">
    <property type="protein sequence ID" value="KAK7604174.1"/>
    <property type="molecule type" value="Genomic_DNA"/>
</dbReference>
<dbReference type="SUPFAM" id="SSF81606">
    <property type="entry name" value="PP2C-like"/>
    <property type="match status" value="1"/>
</dbReference>
<dbReference type="PANTHER" id="PTHR45712:SF22">
    <property type="entry name" value="INSULIN-LIKE GROWTH FACTOR-BINDING PROTEIN COMPLEX ACID LABILE SUBUNIT"/>
    <property type="match status" value="1"/>
</dbReference>
<dbReference type="PROSITE" id="PS50003">
    <property type="entry name" value="PH_DOMAIN"/>
    <property type="match status" value="1"/>
</dbReference>
<dbReference type="SUPFAM" id="SSF52058">
    <property type="entry name" value="L domain-like"/>
    <property type="match status" value="2"/>
</dbReference>
<name>A0AAN9YAF1_9HEMI</name>
<dbReference type="AlphaFoldDB" id="A0AAN9YAF1"/>
<dbReference type="SMART" id="SM00332">
    <property type="entry name" value="PP2Cc"/>
    <property type="match status" value="1"/>
</dbReference>
<keyword evidence="8" id="KW-1185">Reference proteome</keyword>
<dbReference type="InterPro" id="IPR001611">
    <property type="entry name" value="Leu-rich_rpt"/>
</dbReference>
<dbReference type="SMART" id="SM00364">
    <property type="entry name" value="LRR_BAC"/>
    <property type="match status" value="10"/>
</dbReference>
<dbReference type="InterPro" id="IPR050333">
    <property type="entry name" value="SLRP"/>
</dbReference>
<dbReference type="SUPFAM" id="SSF50729">
    <property type="entry name" value="PH domain-like"/>
    <property type="match status" value="1"/>
</dbReference>
<proteinExistence type="predicted"/>
<dbReference type="Pfam" id="PF23010">
    <property type="entry name" value="RA_3"/>
    <property type="match status" value="1"/>
</dbReference>
<dbReference type="InterPro" id="IPR011993">
    <property type="entry name" value="PH-like_dom_sf"/>
</dbReference>
<dbReference type="InterPro" id="IPR003591">
    <property type="entry name" value="Leu-rich_rpt_typical-subtyp"/>
</dbReference>
<keyword evidence="2" id="KW-0479">Metal-binding</keyword>
<dbReference type="Pfam" id="PF00481">
    <property type="entry name" value="PP2C"/>
    <property type="match status" value="1"/>
</dbReference>
<feature type="compositionally biased region" description="Polar residues" evidence="4">
    <location>
        <begin position="1025"/>
        <end position="1043"/>
    </location>
</feature>
<dbReference type="InterPro" id="IPR055071">
    <property type="entry name" value="RA_PHLPP-like"/>
</dbReference>
<evidence type="ECO:0000256" key="3">
    <source>
        <dbReference type="ARBA" id="ARBA00022737"/>
    </source>
</evidence>
<dbReference type="GO" id="GO:0046872">
    <property type="term" value="F:metal ion binding"/>
    <property type="evidence" value="ECO:0007669"/>
    <property type="project" value="UniProtKB-KW"/>
</dbReference>
<feature type="region of interest" description="Disordered" evidence="4">
    <location>
        <begin position="1015"/>
        <end position="1043"/>
    </location>
</feature>
<evidence type="ECO:0008006" key="9">
    <source>
        <dbReference type="Google" id="ProtNLM"/>
    </source>
</evidence>
<keyword evidence="3" id="KW-0677">Repeat</keyword>
<gene>
    <name evidence="7" type="ORF">V9T40_004447</name>
</gene>
<evidence type="ECO:0000259" key="5">
    <source>
        <dbReference type="PROSITE" id="PS50003"/>
    </source>
</evidence>
<dbReference type="PROSITE" id="PS51450">
    <property type="entry name" value="LRR"/>
    <property type="match status" value="6"/>
</dbReference>
<comment type="caution">
    <text evidence="7">The sequence shown here is derived from an EMBL/GenBank/DDBJ whole genome shotgun (WGS) entry which is preliminary data.</text>
</comment>
<dbReference type="InterPro" id="IPR001849">
    <property type="entry name" value="PH_domain"/>
</dbReference>
<dbReference type="Gene3D" id="3.60.40.10">
    <property type="entry name" value="PPM-type phosphatase domain"/>
    <property type="match status" value="1"/>
</dbReference>
<organism evidence="7 8">
    <name type="scientific">Parthenolecanium corni</name>
    <dbReference type="NCBI Taxonomy" id="536013"/>
    <lineage>
        <taxon>Eukaryota</taxon>
        <taxon>Metazoa</taxon>
        <taxon>Ecdysozoa</taxon>
        <taxon>Arthropoda</taxon>
        <taxon>Hexapoda</taxon>
        <taxon>Insecta</taxon>
        <taxon>Pterygota</taxon>
        <taxon>Neoptera</taxon>
        <taxon>Paraneoptera</taxon>
        <taxon>Hemiptera</taxon>
        <taxon>Sternorrhyncha</taxon>
        <taxon>Coccoidea</taxon>
        <taxon>Coccidae</taxon>
        <taxon>Parthenolecanium</taxon>
    </lineage>
</organism>
<dbReference type="Pfam" id="PF13855">
    <property type="entry name" value="LRR_8"/>
    <property type="match status" value="2"/>
</dbReference>
<protein>
    <recommendedName>
        <fullName evidence="9">PPM-type phosphatase domain-containing protein</fullName>
    </recommendedName>
</protein>
<dbReference type="Gene3D" id="2.30.29.30">
    <property type="entry name" value="Pleckstrin-homology domain (PH domain)/Phosphotyrosine-binding domain (PTB)"/>
    <property type="match status" value="1"/>
</dbReference>
<evidence type="ECO:0000256" key="1">
    <source>
        <dbReference type="ARBA" id="ARBA00022614"/>
    </source>
</evidence>
<evidence type="ECO:0000256" key="2">
    <source>
        <dbReference type="ARBA" id="ARBA00022723"/>
    </source>
</evidence>
<reference evidence="7 8" key="1">
    <citation type="submission" date="2024-03" db="EMBL/GenBank/DDBJ databases">
        <title>Adaptation during the transition from Ophiocordyceps entomopathogen to insect associate is accompanied by gene loss and intensified selection.</title>
        <authorList>
            <person name="Ward C.M."/>
            <person name="Onetto C.A."/>
            <person name="Borneman A.R."/>
        </authorList>
    </citation>
    <scope>NUCLEOTIDE SEQUENCE [LARGE SCALE GENOMIC DNA]</scope>
    <source>
        <strain evidence="7">AWRI1</strain>
        <tissue evidence="7">Single Adult Female</tissue>
    </source>
</reference>
<dbReference type="InterPro" id="IPR036457">
    <property type="entry name" value="PPM-type-like_dom_sf"/>
</dbReference>
<dbReference type="InterPro" id="IPR001932">
    <property type="entry name" value="PPM-type_phosphatase-like_dom"/>
</dbReference>
<dbReference type="FunFam" id="3.80.10.10:FF:001164">
    <property type="entry name" value="GH01279p"/>
    <property type="match status" value="1"/>
</dbReference>
<feature type="domain" description="PPM-type phosphatase" evidence="6">
    <location>
        <begin position="753"/>
        <end position="977"/>
    </location>
</feature>
<dbReference type="PROSITE" id="PS51746">
    <property type="entry name" value="PPM_2"/>
    <property type="match status" value="1"/>
</dbReference>
<dbReference type="PANTHER" id="PTHR45712">
    <property type="entry name" value="AGAP008170-PA"/>
    <property type="match status" value="1"/>
</dbReference>
<accession>A0AAN9YAF1</accession>
<dbReference type="Proteomes" id="UP001367676">
    <property type="component" value="Unassembled WGS sequence"/>
</dbReference>